<keyword evidence="1" id="KW-0472">Membrane</keyword>
<keyword evidence="3" id="KW-1185">Reference proteome</keyword>
<dbReference type="EnsemblMetazoa" id="XM_032599652">
    <property type="protein sequence ID" value="XP_032455543"/>
    <property type="gene ID" value="LOC116738582"/>
</dbReference>
<dbReference type="SMR" id="A0A7M7QW53"/>
<dbReference type="OrthoDB" id="6500128at2759"/>
<dbReference type="GeneID" id="116738582"/>
<dbReference type="Proteomes" id="UP000002358">
    <property type="component" value="Chromosome 4"/>
</dbReference>
<keyword evidence="1" id="KW-1133">Transmembrane helix</keyword>
<evidence type="ECO:0000313" key="2">
    <source>
        <dbReference type="EnsemblMetazoa" id="XP_032455543"/>
    </source>
</evidence>
<organism evidence="2 3">
    <name type="scientific">Nasonia vitripennis</name>
    <name type="common">Parasitic wasp</name>
    <dbReference type="NCBI Taxonomy" id="7425"/>
    <lineage>
        <taxon>Eukaryota</taxon>
        <taxon>Metazoa</taxon>
        <taxon>Ecdysozoa</taxon>
        <taxon>Arthropoda</taxon>
        <taxon>Hexapoda</taxon>
        <taxon>Insecta</taxon>
        <taxon>Pterygota</taxon>
        <taxon>Neoptera</taxon>
        <taxon>Endopterygota</taxon>
        <taxon>Hymenoptera</taxon>
        <taxon>Apocrita</taxon>
        <taxon>Proctotrupomorpha</taxon>
        <taxon>Chalcidoidea</taxon>
        <taxon>Pteromalidae</taxon>
        <taxon>Pteromalinae</taxon>
        <taxon>Nasonia</taxon>
    </lineage>
</organism>
<feature type="transmembrane region" description="Helical" evidence="1">
    <location>
        <begin position="106"/>
        <end position="123"/>
    </location>
</feature>
<dbReference type="AlphaFoldDB" id="A0A7M7QW53"/>
<accession>A0A7M7QW53</accession>
<sequence length="148" mass="17093">MSQVLRWLKDLLLHGYKHGIEADDLYDVLPQHRSELLCDSLEKVWSEELKNAESQGRKPSLWKIIFKTYGLSYLKYSMLSVCYIVSTLLMPLMLEQLLLNIDTSWSYVYAAGLLFLQIGPLIGSRYSFSKILQVCAQESLLHLSCTER</sequence>
<evidence type="ECO:0000313" key="3">
    <source>
        <dbReference type="Proteomes" id="UP000002358"/>
    </source>
</evidence>
<dbReference type="RefSeq" id="XP_032455543.1">
    <property type="nucleotide sequence ID" value="XM_032599652.1"/>
</dbReference>
<reference evidence="2" key="1">
    <citation type="submission" date="2021-01" db="UniProtKB">
        <authorList>
            <consortium name="EnsemblMetazoa"/>
        </authorList>
    </citation>
    <scope>IDENTIFICATION</scope>
</reference>
<keyword evidence="1" id="KW-0812">Transmembrane</keyword>
<proteinExistence type="predicted"/>
<protein>
    <submittedName>
        <fullName evidence="2">Uncharacterized protein</fullName>
    </submittedName>
</protein>
<dbReference type="InParanoid" id="A0A7M7QW53"/>
<name>A0A7M7QW53_NASVI</name>
<dbReference type="KEGG" id="nvi:116738582"/>
<evidence type="ECO:0000256" key="1">
    <source>
        <dbReference type="SAM" id="Phobius"/>
    </source>
</evidence>
<feature type="transmembrane region" description="Helical" evidence="1">
    <location>
        <begin position="73"/>
        <end position="94"/>
    </location>
</feature>